<accession>A0A6C0KEZ1</accession>
<protein>
    <submittedName>
        <fullName evidence="1">Uncharacterized protein</fullName>
    </submittedName>
</protein>
<dbReference type="EMBL" id="MN740869">
    <property type="protein sequence ID" value="QHU15913.1"/>
    <property type="molecule type" value="Genomic_DNA"/>
</dbReference>
<sequence>MCVCGMSSRVVTFGKSEYKKTRLYFISKFIFYIILKF</sequence>
<reference evidence="1" key="1">
    <citation type="journal article" date="2020" name="Nature">
        <title>Giant virus diversity and host interactions through global metagenomics.</title>
        <authorList>
            <person name="Schulz F."/>
            <person name="Roux S."/>
            <person name="Paez-Espino D."/>
            <person name="Jungbluth S."/>
            <person name="Walsh D.A."/>
            <person name="Denef V.J."/>
            <person name="McMahon K.D."/>
            <person name="Konstantinidis K.T."/>
            <person name="Eloe-Fadrosh E.A."/>
            <person name="Kyrpides N.C."/>
            <person name="Woyke T."/>
        </authorList>
    </citation>
    <scope>NUCLEOTIDE SEQUENCE</scope>
    <source>
        <strain evidence="1">GVMAG-S-3300010158-109</strain>
    </source>
</reference>
<organism evidence="1">
    <name type="scientific">viral metagenome</name>
    <dbReference type="NCBI Taxonomy" id="1070528"/>
    <lineage>
        <taxon>unclassified sequences</taxon>
        <taxon>metagenomes</taxon>
        <taxon>organismal metagenomes</taxon>
    </lineage>
</organism>
<name>A0A6C0KEZ1_9ZZZZ</name>
<dbReference type="AlphaFoldDB" id="A0A6C0KEZ1"/>
<evidence type="ECO:0000313" key="1">
    <source>
        <dbReference type="EMBL" id="QHU15913.1"/>
    </source>
</evidence>
<proteinExistence type="predicted"/>